<feature type="compositionally biased region" description="Basic residues" evidence="1">
    <location>
        <begin position="28"/>
        <end position="38"/>
    </location>
</feature>
<gene>
    <name evidence="2" type="ORF">ACFFTL_08295</name>
</gene>
<evidence type="ECO:0000313" key="3">
    <source>
        <dbReference type="Proteomes" id="UP001589710"/>
    </source>
</evidence>
<name>A0ABV5R3A6_9ACTN</name>
<keyword evidence="3" id="KW-1185">Reference proteome</keyword>
<dbReference type="EMBL" id="JBHMCG010000037">
    <property type="protein sequence ID" value="MFB9572325.1"/>
    <property type="molecule type" value="Genomic_DNA"/>
</dbReference>
<sequence length="57" mass="6859">MYAYDLHKIREAELLHRAERERVLRQVRRDRRAARRSGRKEDEGAVSSLRNRFVHAA</sequence>
<evidence type="ECO:0000256" key="1">
    <source>
        <dbReference type="SAM" id="MobiDB-lite"/>
    </source>
</evidence>
<dbReference type="Proteomes" id="UP001589710">
    <property type="component" value="Unassembled WGS sequence"/>
</dbReference>
<feature type="region of interest" description="Disordered" evidence="1">
    <location>
        <begin position="28"/>
        <end position="57"/>
    </location>
</feature>
<proteinExistence type="predicted"/>
<protein>
    <submittedName>
        <fullName evidence="2">Uncharacterized protein</fullName>
    </submittedName>
</protein>
<accession>A0ABV5R3A6</accession>
<evidence type="ECO:0000313" key="2">
    <source>
        <dbReference type="EMBL" id="MFB9572325.1"/>
    </source>
</evidence>
<reference evidence="2 3" key="1">
    <citation type="submission" date="2024-09" db="EMBL/GenBank/DDBJ databases">
        <authorList>
            <person name="Sun Q."/>
            <person name="Mori K."/>
        </authorList>
    </citation>
    <scope>NUCLEOTIDE SEQUENCE [LARGE SCALE GENOMIC DNA]</scope>
    <source>
        <strain evidence="2 3">JCM 3331</strain>
    </source>
</reference>
<comment type="caution">
    <text evidence="2">The sequence shown here is derived from an EMBL/GenBank/DDBJ whole genome shotgun (WGS) entry which is preliminary data.</text>
</comment>
<dbReference type="RefSeq" id="WP_345510186.1">
    <property type="nucleotide sequence ID" value="NZ_BAAAXD010000007.1"/>
</dbReference>
<organism evidence="2 3">
    <name type="scientific">Streptomyces yanii</name>
    <dbReference type="NCBI Taxonomy" id="78510"/>
    <lineage>
        <taxon>Bacteria</taxon>
        <taxon>Bacillati</taxon>
        <taxon>Actinomycetota</taxon>
        <taxon>Actinomycetes</taxon>
        <taxon>Kitasatosporales</taxon>
        <taxon>Streptomycetaceae</taxon>
        <taxon>Streptomyces</taxon>
    </lineage>
</organism>